<dbReference type="AlphaFoldDB" id="C4JM35"/>
<accession>C4JM35</accession>
<evidence type="ECO:0000313" key="2">
    <source>
        <dbReference type="EMBL" id="EEP79047.1"/>
    </source>
</evidence>
<organism evidence="2 3">
    <name type="scientific">Uncinocarpus reesii (strain UAMH 1704)</name>
    <dbReference type="NCBI Taxonomy" id="336963"/>
    <lineage>
        <taxon>Eukaryota</taxon>
        <taxon>Fungi</taxon>
        <taxon>Dikarya</taxon>
        <taxon>Ascomycota</taxon>
        <taxon>Pezizomycotina</taxon>
        <taxon>Eurotiomycetes</taxon>
        <taxon>Eurotiomycetidae</taxon>
        <taxon>Onygenales</taxon>
        <taxon>Onygenaceae</taxon>
        <taxon>Uncinocarpus</taxon>
    </lineage>
</organism>
<dbReference type="InParanoid" id="C4JM35"/>
<name>C4JM35_UNCRE</name>
<protein>
    <submittedName>
        <fullName evidence="2">Uncharacterized protein</fullName>
    </submittedName>
</protein>
<dbReference type="GeneID" id="8441490"/>
<dbReference type="Proteomes" id="UP000002058">
    <property type="component" value="Unassembled WGS sequence"/>
</dbReference>
<evidence type="ECO:0000256" key="1">
    <source>
        <dbReference type="SAM" id="MobiDB-lite"/>
    </source>
</evidence>
<feature type="region of interest" description="Disordered" evidence="1">
    <location>
        <begin position="203"/>
        <end position="236"/>
    </location>
</feature>
<gene>
    <name evidence="2" type="ORF">UREG_03893</name>
</gene>
<evidence type="ECO:0000313" key="3">
    <source>
        <dbReference type="Proteomes" id="UP000002058"/>
    </source>
</evidence>
<dbReference type="RefSeq" id="XP_002544376.1">
    <property type="nucleotide sequence ID" value="XM_002544330.1"/>
</dbReference>
<proteinExistence type="predicted"/>
<keyword evidence="3" id="KW-1185">Reference proteome</keyword>
<sequence>MASVAACAFTRMLEWLPKTTRNCLFLQAFPSPGFWDGFFQALPQIIAHTALTESAPVAAQADSNSEIPAFITEPCEPSSVRLPILHNFALRPPVARCTKVPAGIRLESATNRERGLGTPYMHRNSLNRATPERAGFDVDSYTIYNASRNALVSRARARRNSNRRFLGASRSGKPTFCPEQQARGRIDHSAGGLDHVSPAVPAVASGYPGLKHNEPNRDALPSRYPRSEREPRGALDTNEGTVLDANLQFNLAVGNSRWFQAVGTASNTATRARKGFHVRDLVLRIKRLPWSATFSLVLDRLLVCDLKEGTGAWTG</sequence>
<dbReference type="HOGENOM" id="CLU_883386_0_0_1"/>
<dbReference type="KEGG" id="ure:UREG_03893"/>
<dbReference type="VEuPathDB" id="FungiDB:UREG_03893"/>
<dbReference type="EMBL" id="CH476616">
    <property type="protein sequence ID" value="EEP79047.1"/>
    <property type="molecule type" value="Genomic_DNA"/>
</dbReference>
<reference evidence="3" key="1">
    <citation type="journal article" date="2009" name="Genome Res.">
        <title>Comparative genomic analyses of the human fungal pathogens Coccidioides and their relatives.</title>
        <authorList>
            <person name="Sharpton T.J."/>
            <person name="Stajich J.E."/>
            <person name="Rounsley S.D."/>
            <person name="Gardner M.J."/>
            <person name="Wortman J.R."/>
            <person name="Jordar V.S."/>
            <person name="Maiti R."/>
            <person name="Kodira C.D."/>
            <person name="Neafsey D.E."/>
            <person name="Zeng Q."/>
            <person name="Hung C.-Y."/>
            <person name="McMahan C."/>
            <person name="Muszewska A."/>
            <person name="Grynberg M."/>
            <person name="Mandel M.A."/>
            <person name="Kellner E.M."/>
            <person name="Barker B.M."/>
            <person name="Galgiani J.N."/>
            <person name="Orbach M.J."/>
            <person name="Kirkland T.N."/>
            <person name="Cole G.T."/>
            <person name="Henn M.R."/>
            <person name="Birren B.W."/>
            <person name="Taylor J.W."/>
        </authorList>
    </citation>
    <scope>NUCLEOTIDE SEQUENCE [LARGE SCALE GENOMIC DNA]</scope>
    <source>
        <strain evidence="3">UAMH 1704</strain>
    </source>
</reference>